<keyword evidence="1" id="KW-0805">Transcription regulation</keyword>
<dbReference type="PANTHER" id="PTHR35787:SF1">
    <property type="entry name" value="GLYCEROL UPTAKE OPERON ANTITERMINATOR REGULATORY PROTEIN"/>
    <property type="match status" value="1"/>
</dbReference>
<keyword evidence="1" id="KW-0804">Transcription</keyword>
<accession>A0ABS4H325</accession>
<reference evidence="2 3" key="1">
    <citation type="submission" date="2021-03" db="EMBL/GenBank/DDBJ databases">
        <title>Genomic Encyclopedia of Type Strains, Phase IV (KMG-IV): sequencing the most valuable type-strain genomes for metagenomic binning, comparative biology and taxonomic classification.</title>
        <authorList>
            <person name="Goeker M."/>
        </authorList>
    </citation>
    <scope>NUCLEOTIDE SEQUENCE [LARGE SCALE GENOMIC DNA]</scope>
    <source>
        <strain evidence="2 3">DSM 23491</strain>
    </source>
</reference>
<protein>
    <recommendedName>
        <fullName evidence="1">Glycerol uptake operon antiterminator regulatory protein</fullName>
    </recommendedName>
</protein>
<dbReference type="Pfam" id="PF04309">
    <property type="entry name" value="G3P_antiterm"/>
    <property type="match status" value="1"/>
</dbReference>
<dbReference type="RefSeq" id="WP_209847941.1">
    <property type="nucleotide sequence ID" value="NZ_CBCRVE010000003.1"/>
</dbReference>
<proteinExistence type="predicted"/>
<evidence type="ECO:0000313" key="3">
    <source>
        <dbReference type="Proteomes" id="UP001519273"/>
    </source>
</evidence>
<organism evidence="2 3">
    <name type="scientific">Paenibacillus sediminis</name>
    <dbReference type="NCBI Taxonomy" id="664909"/>
    <lineage>
        <taxon>Bacteria</taxon>
        <taxon>Bacillati</taxon>
        <taxon>Bacillota</taxon>
        <taxon>Bacilli</taxon>
        <taxon>Bacillales</taxon>
        <taxon>Paenibacillaceae</taxon>
        <taxon>Paenibacillus</taxon>
    </lineage>
</organism>
<gene>
    <name evidence="2" type="ORF">J2Z20_001658</name>
</gene>
<dbReference type="PIRSF" id="PIRSF016897">
    <property type="entry name" value="GlpP"/>
    <property type="match status" value="1"/>
</dbReference>
<dbReference type="Gene3D" id="3.20.20.70">
    <property type="entry name" value="Aldolase class I"/>
    <property type="match status" value="1"/>
</dbReference>
<dbReference type="SUPFAM" id="SSF110391">
    <property type="entry name" value="GlpP-like"/>
    <property type="match status" value="1"/>
</dbReference>
<keyword evidence="3" id="KW-1185">Reference proteome</keyword>
<evidence type="ECO:0000313" key="2">
    <source>
        <dbReference type="EMBL" id="MBP1936777.1"/>
    </source>
</evidence>
<keyword evidence="1" id="KW-0694">RNA-binding</keyword>
<evidence type="ECO:0000256" key="1">
    <source>
        <dbReference type="PIRNR" id="PIRNR016897"/>
    </source>
</evidence>
<name>A0ABS4H325_9BACL</name>
<comment type="function">
    <text evidence="1">Regulates expression of the glpD operon. In the presence of glycerol 3-phosphate (G3P) causes antitermination of transcription of glpD at the inverted repeat of the leader region to enhance its transcription. Binds and stabilizes glpD leader mRNA.</text>
</comment>
<keyword evidence="1" id="KW-0319">Glycerol metabolism</keyword>
<comment type="caution">
    <text evidence="2">The sequence shown here is derived from an EMBL/GenBank/DDBJ whole genome shotgun (WGS) entry which is preliminary data.</text>
</comment>
<dbReference type="Proteomes" id="UP001519273">
    <property type="component" value="Unassembled WGS sequence"/>
</dbReference>
<sequence>MAAFNQRIFPAARHLKDVEYLTESKYEYIILLDSHISQLSSVAQMVRSRQKKLIIHLDLINGLKNDEYATEYICQVVRPAGIISTRNNAIITAKKNKMLSIQRHFILDSMALETSLKLTEKTKPDYIEILPGIMPQIITELTAKIDVPILAGGLIRTIEEVESALQAGAIAVTTSNKEIWKYYE</sequence>
<dbReference type="PANTHER" id="PTHR35787">
    <property type="entry name" value="GLYCEROL UPTAKE OPERON ANTITERMINATOR REGULATORY PROTEIN"/>
    <property type="match status" value="1"/>
</dbReference>
<dbReference type="InterPro" id="IPR006699">
    <property type="entry name" value="GlpP"/>
</dbReference>
<dbReference type="InterPro" id="IPR013785">
    <property type="entry name" value="Aldolase_TIM"/>
</dbReference>
<dbReference type="EMBL" id="JAGGKP010000002">
    <property type="protein sequence ID" value="MBP1936777.1"/>
    <property type="molecule type" value="Genomic_DNA"/>
</dbReference>